<evidence type="ECO:0000259" key="4">
    <source>
        <dbReference type="PROSITE" id="PS50126"/>
    </source>
</evidence>
<dbReference type="SUPFAM" id="SSF50249">
    <property type="entry name" value="Nucleic acid-binding proteins"/>
    <property type="match status" value="1"/>
</dbReference>
<evidence type="ECO:0000256" key="3">
    <source>
        <dbReference type="ARBA" id="ARBA00022917"/>
    </source>
</evidence>
<comment type="similarity">
    <text evidence="1">Belongs to the eIF-2-alpha family.</text>
</comment>
<dbReference type="Gene3D" id="2.40.50.140">
    <property type="entry name" value="Nucleic acid-binding proteins"/>
    <property type="match status" value="1"/>
</dbReference>
<dbReference type="Proteomes" id="UP000527315">
    <property type="component" value="Unassembled WGS sequence"/>
</dbReference>
<dbReference type="GO" id="GO:0003723">
    <property type="term" value="F:RNA binding"/>
    <property type="evidence" value="ECO:0007669"/>
    <property type="project" value="InterPro"/>
</dbReference>
<dbReference type="Pfam" id="PF00575">
    <property type="entry name" value="S1"/>
    <property type="match status" value="1"/>
</dbReference>
<dbReference type="EMBL" id="DUFJ01000094">
    <property type="protein sequence ID" value="HIH33448.1"/>
    <property type="molecule type" value="Genomic_DNA"/>
</dbReference>
<dbReference type="SUPFAM" id="SSF110993">
    <property type="entry name" value="eIF-2-alpha, C-terminal domain"/>
    <property type="match status" value="1"/>
</dbReference>
<dbReference type="PROSITE" id="PS50126">
    <property type="entry name" value="S1"/>
    <property type="match status" value="1"/>
</dbReference>
<dbReference type="SUPFAM" id="SSF116742">
    <property type="entry name" value="eIF2alpha middle domain-like"/>
    <property type="match status" value="1"/>
</dbReference>
<evidence type="ECO:0000256" key="2">
    <source>
        <dbReference type="ARBA" id="ARBA00022540"/>
    </source>
</evidence>
<evidence type="ECO:0000313" key="5">
    <source>
        <dbReference type="EMBL" id="HIH33448.1"/>
    </source>
</evidence>
<evidence type="ECO:0000256" key="1">
    <source>
        <dbReference type="ARBA" id="ARBA00007223"/>
    </source>
</evidence>
<dbReference type="InterPro" id="IPR003029">
    <property type="entry name" value="S1_domain"/>
</dbReference>
<dbReference type="PANTHER" id="PTHR10602:SF0">
    <property type="entry name" value="EUKARYOTIC TRANSLATION INITIATION FACTOR 2 SUBUNIT 1"/>
    <property type="match status" value="1"/>
</dbReference>
<dbReference type="InterPro" id="IPR024054">
    <property type="entry name" value="TIF2_asu_middle_sf"/>
</dbReference>
<reference evidence="7" key="1">
    <citation type="journal article" date="2020" name="bioRxiv">
        <title>A rank-normalized archaeal taxonomy based on genome phylogeny resolves widespread incomplete and uneven classifications.</title>
        <authorList>
            <person name="Rinke C."/>
            <person name="Chuvochina M."/>
            <person name="Mussig A.J."/>
            <person name="Chaumeil P.-A."/>
            <person name="Waite D.W."/>
            <person name="Whitman W.B."/>
            <person name="Parks D.H."/>
            <person name="Hugenholtz P."/>
        </authorList>
    </citation>
    <scope>NUCLEOTIDE SEQUENCE [LARGE SCALE GENOMIC DNA]</scope>
</reference>
<proteinExistence type="inferred from homology"/>
<dbReference type="GO" id="GO:0003743">
    <property type="term" value="F:translation initiation factor activity"/>
    <property type="evidence" value="ECO:0007669"/>
    <property type="project" value="UniProtKB-KW"/>
</dbReference>
<protein>
    <submittedName>
        <fullName evidence="5">Translation initiation factor IF-2 subunit alpha</fullName>
    </submittedName>
</protein>
<dbReference type="GO" id="GO:0043022">
    <property type="term" value="F:ribosome binding"/>
    <property type="evidence" value="ECO:0007669"/>
    <property type="project" value="TreeGrafter"/>
</dbReference>
<organism evidence="5 7">
    <name type="scientific">Candidatus Iainarchaeum sp</name>
    <dbReference type="NCBI Taxonomy" id="3101447"/>
    <lineage>
        <taxon>Archaea</taxon>
        <taxon>Candidatus Iainarchaeota</taxon>
        <taxon>Candidatus Iainarchaeia</taxon>
        <taxon>Candidatus Iainarchaeales</taxon>
        <taxon>Candidatus Iainarchaeaceae</taxon>
        <taxon>Candidatus Iainarchaeum</taxon>
    </lineage>
</organism>
<dbReference type="EMBL" id="JAGVWB010000025">
    <property type="protein sequence ID" value="MBS3058486.1"/>
    <property type="molecule type" value="Genomic_DNA"/>
</dbReference>
<dbReference type="Pfam" id="PF07541">
    <property type="entry name" value="EIF_2_alpha"/>
    <property type="match status" value="1"/>
</dbReference>
<dbReference type="InterPro" id="IPR012340">
    <property type="entry name" value="NA-bd_OB-fold"/>
</dbReference>
<feature type="domain" description="S1 motif" evidence="4">
    <location>
        <begin position="9"/>
        <end position="80"/>
    </location>
</feature>
<evidence type="ECO:0000313" key="7">
    <source>
        <dbReference type="Proteomes" id="UP000527315"/>
    </source>
</evidence>
<dbReference type="CDD" id="cd04452">
    <property type="entry name" value="S1_IF2_alpha"/>
    <property type="match status" value="1"/>
</dbReference>
<evidence type="ECO:0000313" key="6">
    <source>
        <dbReference type="EMBL" id="MBS3058486.1"/>
    </source>
</evidence>
<gene>
    <name evidence="5" type="ORF">HA227_04310</name>
    <name evidence="6" type="ORF">J4478_03750</name>
</gene>
<dbReference type="PANTHER" id="PTHR10602">
    <property type="entry name" value="EUKARYOTIC TRANSLATION INITIATION FACTOR 2 SUBUNIT 1"/>
    <property type="match status" value="1"/>
</dbReference>
<dbReference type="AlphaFoldDB" id="A0A7J4KUG5"/>
<keyword evidence="2 5" id="KW-0396">Initiation factor</keyword>
<dbReference type="SMART" id="SM00316">
    <property type="entry name" value="S1"/>
    <property type="match status" value="1"/>
</dbReference>
<sequence>MQKEIPEIGEVVVCKISKILDYGVFAELLEYEGLNGFVHISQVASSWVKNIRNFVKENQIRAAQVTHVDFAKGQIDLSFTKVSAGAQRAKIDSWKFLKRNQKLLEILAKEKKSSFETVWKEVAEPLMQNYDSLQEAFQQIAFKGKEAAKGVPEKWQQSLVELMKKSVEVPKRTVRGIVAVSCPKPDGAELIKHALIKARNSGKDASVELYYVGSGKWDLRVSSFDFKVAERVLATVSESLAGFLKAAGGSASVQRLD</sequence>
<dbReference type="InterPro" id="IPR024055">
    <property type="entry name" value="TIF2_asu_C"/>
</dbReference>
<accession>A0A7J4KUG5</accession>
<reference evidence="6" key="2">
    <citation type="submission" date="2021-03" db="EMBL/GenBank/DDBJ databases">
        <authorList>
            <person name="Jaffe A."/>
        </authorList>
    </citation>
    <scope>NUCLEOTIDE SEQUENCE</scope>
    <source>
        <strain evidence="6">RIFCSPLOWO2_01_FULL_43_13</strain>
    </source>
</reference>
<keyword evidence="3" id="KW-0648">Protein biosynthesis</keyword>
<dbReference type="Proteomes" id="UP000680185">
    <property type="component" value="Unassembled WGS sequence"/>
</dbReference>
<comment type="caution">
    <text evidence="5">The sequence shown here is derived from an EMBL/GenBank/DDBJ whole genome shotgun (WGS) entry which is preliminary data.</text>
</comment>
<dbReference type="Gene3D" id="1.10.150.190">
    <property type="entry name" value="Translation initiation factor 2, subunit 1, domain 2"/>
    <property type="match status" value="1"/>
</dbReference>
<dbReference type="InterPro" id="IPR044126">
    <property type="entry name" value="S1_IF2_alpha"/>
</dbReference>
<reference evidence="6" key="3">
    <citation type="submission" date="2021-05" db="EMBL/GenBank/DDBJ databases">
        <title>Protein family content uncovers lineage relationships and bacterial pathway maintenance mechanisms in DPANN archaea.</title>
        <authorList>
            <person name="Castelle C.J."/>
            <person name="Meheust R."/>
            <person name="Jaffe A.L."/>
            <person name="Seitz K."/>
            <person name="Gong X."/>
            <person name="Baker B.J."/>
            <person name="Banfield J.F."/>
        </authorList>
    </citation>
    <scope>NUCLEOTIDE SEQUENCE</scope>
    <source>
        <strain evidence="6">RIFCSPLOWO2_01_FULL_43_13</strain>
    </source>
</reference>
<dbReference type="InterPro" id="IPR011488">
    <property type="entry name" value="TIF_2_asu"/>
</dbReference>
<dbReference type="Gene3D" id="3.30.70.1130">
    <property type="entry name" value="EIF_2_alpha"/>
    <property type="match status" value="1"/>
</dbReference>
<name>A0A7J4KUG5_9ARCH</name>